<dbReference type="Pfam" id="PF03834">
    <property type="entry name" value="Rad10"/>
    <property type="match status" value="1"/>
</dbReference>
<dbReference type="FunFam" id="3.40.50.10130:FF:000001">
    <property type="entry name" value="DNA excision repair protein ERCC-1"/>
    <property type="match status" value="1"/>
</dbReference>
<feature type="region of interest" description="Disordered" evidence="8">
    <location>
        <begin position="322"/>
        <end position="372"/>
    </location>
</feature>
<keyword evidence="4" id="KW-0238">DNA-binding</keyword>
<dbReference type="GO" id="GO:0003677">
    <property type="term" value="F:DNA binding"/>
    <property type="evidence" value="ECO:0007669"/>
    <property type="project" value="UniProtKB-KW"/>
</dbReference>
<organism evidence="10 11">
    <name type="scientific">Cyclotella atomus</name>
    <dbReference type="NCBI Taxonomy" id="382360"/>
    <lineage>
        <taxon>Eukaryota</taxon>
        <taxon>Sar</taxon>
        <taxon>Stramenopiles</taxon>
        <taxon>Ochrophyta</taxon>
        <taxon>Bacillariophyta</taxon>
        <taxon>Coscinodiscophyceae</taxon>
        <taxon>Thalassiosirophycidae</taxon>
        <taxon>Stephanodiscales</taxon>
        <taxon>Stephanodiscaceae</taxon>
        <taxon>Cyclotella</taxon>
    </lineage>
</organism>
<evidence type="ECO:0000256" key="3">
    <source>
        <dbReference type="ARBA" id="ARBA00022763"/>
    </source>
</evidence>
<feature type="domain" description="ERCC1-like central" evidence="9">
    <location>
        <begin position="126"/>
        <end position="238"/>
    </location>
</feature>
<evidence type="ECO:0000256" key="2">
    <source>
        <dbReference type="ARBA" id="ARBA00008283"/>
    </source>
</evidence>
<dbReference type="AlphaFoldDB" id="A0ABD3N4Q8"/>
<gene>
    <name evidence="10" type="ORF">ACHAWO_009373</name>
</gene>
<dbReference type="GO" id="GO:0005634">
    <property type="term" value="C:nucleus"/>
    <property type="evidence" value="ECO:0007669"/>
    <property type="project" value="UniProtKB-SubCell"/>
</dbReference>
<keyword evidence="5" id="KW-0234">DNA repair</keyword>
<keyword evidence="3" id="KW-0227">DNA damage</keyword>
<dbReference type="InterPro" id="IPR011335">
    <property type="entry name" value="Restrct_endonuc-II-like"/>
</dbReference>
<accession>A0ABD3N4Q8</accession>
<feature type="compositionally biased region" description="Polar residues" evidence="8">
    <location>
        <begin position="357"/>
        <end position="372"/>
    </location>
</feature>
<proteinExistence type="inferred from homology"/>
<protein>
    <recommendedName>
        <fullName evidence="7">DNA excision repair protein ERCC-1</fullName>
    </recommendedName>
</protein>
<dbReference type="Proteomes" id="UP001530400">
    <property type="component" value="Unassembled WGS sequence"/>
</dbReference>
<keyword evidence="11" id="KW-1185">Reference proteome</keyword>
<dbReference type="EMBL" id="JALLPJ020001306">
    <property type="protein sequence ID" value="KAL3770609.1"/>
    <property type="molecule type" value="Genomic_DNA"/>
</dbReference>
<dbReference type="GO" id="GO:0006310">
    <property type="term" value="P:DNA recombination"/>
    <property type="evidence" value="ECO:0007669"/>
    <property type="project" value="UniProtKB-ARBA"/>
</dbReference>
<dbReference type="GO" id="GO:0006302">
    <property type="term" value="P:double-strand break repair"/>
    <property type="evidence" value="ECO:0007669"/>
    <property type="project" value="UniProtKB-ARBA"/>
</dbReference>
<dbReference type="CDD" id="cd22325">
    <property type="entry name" value="ERCC1_C-like"/>
    <property type="match status" value="1"/>
</dbReference>
<comment type="caution">
    <text evidence="10">The sequence shown here is derived from an EMBL/GenBank/DDBJ whole genome shotgun (WGS) entry which is preliminary data.</text>
</comment>
<evidence type="ECO:0000313" key="10">
    <source>
        <dbReference type="EMBL" id="KAL3770609.1"/>
    </source>
</evidence>
<evidence type="ECO:0000256" key="6">
    <source>
        <dbReference type="ARBA" id="ARBA00023242"/>
    </source>
</evidence>
<dbReference type="PANTHER" id="PTHR12749:SF0">
    <property type="entry name" value="DNA EXCISION REPAIR PROTEIN ERCC-1"/>
    <property type="match status" value="1"/>
</dbReference>
<evidence type="ECO:0000256" key="5">
    <source>
        <dbReference type="ARBA" id="ARBA00023204"/>
    </source>
</evidence>
<evidence type="ECO:0000259" key="9">
    <source>
        <dbReference type="Pfam" id="PF03834"/>
    </source>
</evidence>
<dbReference type="SUPFAM" id="SSF47781">
    <property type="entry name" value="RuvA domain 2-like"/>
    <property type="match status" value="1"/>
</dbReference>
<comment type="similarity">
    <text evidence="2">Belongs to the ERCC1/RAD10/SWI10 family.</text>
</comment>
<dbReference type="Gene3D" id="1.10.150.20">
    <property type="entry name" value="5' to 3' exonuclease, C-terminal subdomain"/>
    <property type="match status" value="1"/>
</dbReference>
<comment type="subcellular location">
    <subcellularLocation>
        <location evidence="1">Nucleus</location>
    </subcellularLocation>
</comment>
<evidence type="ECO:0000256" key="8">
    <source>
        <dbReference type="SAM" id="MobiDB-lite"/>
    </source>
</evidence>
<dbReference type="SUPFAM" id="SSF52980">
    <property type="entry name" value="Restriction endonuclease-like"/>
    <property type="match status" value="1"/>
</dbReference>
<dbReference type="PANTHER" id="PTHR12749">
    <property type="entry name" value="EXCISION REPAIR CROSS-COMPLEMENTING 1 ERCC1"/>
    <property type="match status" value="1"/>
</dbReference>
<dbReference type="Pfam" id="PF14520">
    <property type="entry name" value="HHH_5"/>
    <property type="match status" value="1"/>
</dbReference>
<sequence>MSKPAVINPYAKKKSAAAPLFTTIAAPPVAAAANDGAPTNATSNSKFEVVTQKPLQVKPPPPPVDPSSTFSQAFGDHDADAHFGAEERSQQQKFDDALITIDSKTDDTIPEISARDNQVHLAHHVLHVSTRQRGNPILNHVRNVPFQESKMVPDYIFSPTRCALFLSIRYHNLHQQYIHKRIAELGQDFGLRILLCYVDIDDNANVILYLNDLCVQNNFTLILAWSEEEAARYLETFKAFDGKDASLIQKRELNNYPDQIAHVLGSVRSVNKTDASQLLSQFGTWKNLVGASVEELSVCPGVGVKKVRRLYEAFHRPFAKEGVKKRKEKMSDKSVGDESDKGRNQESAANQEVEVVDTSTDQPANESNADKT</sequence>
<evidence type="ECO:0000256" key="7">
    <source>
        <dbReference type="ARBA" id="ARBA00071993"/>
    </source>
</evidence>
<evidence type="ECO:0000313" key="11">
    <source>
        <dbReference type="Proteomes" id="UP001530400"/>
    </source>
</evidence>
<dbReference type="InterPro" id="IPR004579">
    <property type="entry name" value="ERCC1/RAD10/SWI10"/>
</dbReference>
<name>A0ABD3N4Q8_9STRA</name>
<dbReference type="InterPro" id="IPR047260">
    <property type="entry name" value="ERCC1-like_central_dom"/>
</dbReference>
<dbReference type="FunFam" id="1.10.150.20:FF:000017">
    <property type="entry name" value="DNA excision repair protein ERCC-1"/>
    <property type="match status" value="1"/>
</dbReference>
<keyword evidence="6" id="KW-0539">Nucleus</keyword>
<dbReference type="NCBIfam" id="TIGR00597">
    <property type="entry name" value="rad10"/>
    <property type="match status" value="1"/>
</dbReference>
<dbReference type="GO" id="GO:0006289">
    <property type="term" value="P:nucleotide-excision repair"/>
    <property type="evidence" value="ECO:0007669"/>
    <property type="project" value="UniProtKB-ARBA"/>
</dbReference>
<feature type="compositionally biased region" description="Basic and acidic residues" evidence="8">
    <location>
        <begin position="329"/>
        <end position="344"/>
    </location>
</feature>
<reference evidence="10 11" key="1">
    <citation type="submission" date="2024-10" db="EMBL/GenBank/DDBJ databases">
        <title>Updated reference genomes for cyclostephanoid diatoms.</title>
        <authorList>
            <person name="Roberts W.R."/>
            <person name="Alverson A.J."/>
        </authorList>
    </citation>
    <scope>NUCLEOTIDE SEQUENCE [LARGE SCALE GENOMIC DNA]</scope>
    <source>
        <strain evidence="10 11">AJA010-31</strain>
    </source>
</reference>
<evidence type="ECO:0000256" key="4">
    <source>
        <dbReference type="ARBA" id="ARBA00023125"/>
    </source>
</evidence>
<dbReference type="Gene3D" id="3.40.50.10130">
    <property type="match status" value="1"/>
</dbReference>
<evidence type="ECO:0000256" key="1">
    <source>
        <dbReference type="ARBA" id="ARBA00004123"/>
    </source>
</evidence>
<dbReference type="InterPro" id="IPR010994">
    <property type="entry name" value="RuvA_2-like"/>
</dbReference>